<dbReference type="Proteomes" id="UP001521184">
    <property type="component" value="Unassembled WGS sequence"/>
</dbReference>
<feature type="region of interest" description="Disordered" evidence="1">
    <location>
        <begin position="294"/>
        <end position="313"/>
    </location>
</feature>
<dbReference type="InterPro" id="IPR029058">
    <property type="entry name" value="AB_hydrolase_fold"/>
</dbReference>
<keyword evidence="2" id="KW-1133">Transmembrane helix</keyword>
<dbReference type="EMBL" id="JAKEKT020000002">
    <property type="protein sequence ID" value="KAL1651360.1"/>
    <property type="molecule type" value="Genomic_DNA"/>
</dbReference>
<comment type="caution">
    <text evidence="3">The sequence shown here is derived from an EMBL/GenBank/DDBJ whole genome shotgun (WGS) entry which is preliminary data.</text>
</comment>
<evidence type="ECO:0000313" key="4">
    <source>
        <dbReference type="Proteomes" id="UP001521184"/>
    </source>
</evidence>
<sequence length="473" mass="53887">MLWTRDKGDCPSPSKKKTNGFSPSRLKMLRAETVKLLPSRIGSPRGAAGGPGPLPYTSNPAQLIWSDLKLFFRVSYLLPAIFFPWGKRRGDEIYPDLGNGIQLSWQITLIVYQVLFILSLPFCLILPLAWFLIYAAAAIALCVPIWMIVNGRKHEVHSSRDIASEHEHPDELWIFINGVAVGRYWLQANLDRLARVFGRPITGIHNKTNGLIFDLVQCMIERNLNYSTQDIRDAYKLVKDALMDANRKKVVLILHSQGALQGSLMIDWLLAELSEDILQKLEVYTFGNAANHFNNPAKSSSHPRDGEDGEGRRRKKAIRYIEHYVNEEDMVARWGVLHFIHEPNRFMGRLFQRKGTGHLLNQHYLNYMFPLGSDNRALDKNDFMDSEVDLDHDDFDVDREGLEDSLCDLLSGSDSDSDSDDSDKAIVNDFNSPVLPVASTHSLASSSRRLPKHPKVKDFSRLWQYRNGRCPRE</sequence>
<feature type="compositionally biased region" description="Basic and acidic residues" evidence="1">
    <location>
        <begin position="302"/>
        <end position="311"/>
    </location>
</feature>
<evidence type="ECO:0000256" key="2">
    <source>
        <dbReference type="SAM" id="Phobius"/>
    </source>
</evidence>
<proteinExistence type="predicted"/>
<evidence type="ECO:0000256" key="1">
    <source>
        <dbReference type="SAM" id="MobiDB-lite"/>
    </source>
</evidence>
<protein>
    <submittedName>
        <fullName evidence="3">Uncharacterized protein</fullName>
    </submittedName>
</protein>
<reference evidence="3 4" key="1">
    <citation type="journal article" date="2023" name="Plant Dis.">
        <title>First Report of Diplodia intermedia Causing Canker and Dieback Diseases on Apple Trees in Canada.</title>
        <authorList>
            <person name="Ellouze W."/>
            <person name="Ilyukhin E."/>
            <person name="Sulman M."/>
            <person name="Ali S."/>
        </authorList>
    </citation>
    <scope>NUCLEOTIDE SEQUENCE [LARGE SCALE GENOMIC DNA]</scope>
    <source>
        <strain evidence="3 4">M45-28</strain>
    </source>
</reference>
<dbReference type="PANTHER" id="PTHR42044:SF2">
    <property type="entry name" value="DUF676 DOMAIN-CONTAINING PROTEIN"/>
    <property type="match status" value="1"/>
</dbReference>
<feature type="transmembrane region" description="Helical" evidence="2">
    <location>
        <begin position="128"/>
        <end position="149"/>
    </location>
</feature>
<name>A0ABR3U4T5_9PEZI</name>
<gene>
    <name evidence="3" type="ORF">SLS58_000700</name>
</gene>
<feature type="transmembrane region" description="Helical" evidence="2">
    <location>
        <begin position="103"/>
        <end position="122"/>
    </location>
</feature>
<keyword evidence="2" id="KW-0812">Transmembrane</keyword>
<evidence type="ECO:0000313" key="3">
    <source>
        <dbReference type="EMBL" id="KAL1651360.1"/>
    </source>
</evidence>
<organism evidence="3 4">
    <name type="scientific">Diplodia intermedia</name>
    <dbReference type="NCBI Taxonomy" id="856260"/>
    <lineage>
        <taxon>Eukaryota</taxon>
        <taxon>Fungi</taxon>
        <taxon>Dikarya</taxon>
        <taxon>Ascomycota</taxon>
        <taxon>Pezizomycotina</taxon>
        <taxon>Dothideomycetes</taxon>
        <taxon>Dothideomycetes incertae sedis</taxon>
        <taxon>Botryosphaeriales</taxon>
        <taxon>Botryosphaeriaceae</taxon>
        <taxon>Diplodia</taxon>
    </lineage>
</organism>
<keyword evidence="4" id="KW-1185">Reference proteome</keyword>
<accession>A0ABR3U4T5</accession>
<feature type="region of interest" description="Disordered" evidence="1">
    <location>
        <begin position="1"/>
        <end position="22"/>
    </location>
</feature>
<keyword evidence="2" id="KW-0472">Membrane</keyword>
<dbReference type="SUPFAM" id="SSF53474">
    <property type="entry name" value="alpha/beta-Hydrolases"/>
    <property type="match status" value="1"/>
</dbReference>
<dbReference type="PANTHER" id="PTHR42044">
    <property type="entry name" value="DUF676 DOMAIN-CONTAINING PROTEIN-RELATED"/>
    <property type="match status" value="1"/>
</dbReference>